<keyword evidence="1" id="KW-0175">Coiled coil</keyword>
<dbReference type="GO" id="GO:0031267">
    <property type="term" value="F:small GTPase binding"/>
    <property type="evidence" value="ECO:0007669"/>
    <property type="project" value="TreeGrafter"/>
</dbReference>
<dbReference type="InterPro" id="IPR027038">
    <property type="entry name" value="RanGap"/>
</dbReference>
<dbReference type="SMART" id="SM00368">
    <property type="entry name" value="LRR_RI"/>
    <property type="match status" value="4"/>
</dbReference>
<gene>
    <name evidence="4" type="ORF">QTG54_002671</name>
</gene>
<sequence length="499" mass="54749">MLSSSSSDLLFLALAARLGHSDSSSSSSDDDESGSRNESTDSSSGDGDSSVSIGSVENDDEDEYEQVFIESMQNVKDNEDVRDLCAEGSYGYIQNMTNEDWEQLGRDISNHDHLGSLSITRHALEDENMSFLFRGLTKSNTIKYVTLYENDFGAEGVLAMVPFLQNVDYLEELNLNDNTITSEGFNSVFRALHGSAINYLRCSGCGIDSIKIDNDYIPRNLRILGLCHNSINADGCRELAKLLQRSLLSLELSKNSIDDEGVEILANSLCNSSLLQIDLTQNQISVEGLKLLLKVVNDISSIEATLRSNHTLNLINVVANDDAGGGGDKESEEVQQQINDTVMINRRNRNYPEAAGKEKVIHSQLNSIKRRNLAALLGVDGEVLYSEINCLHLPEVLSIIGETHGQGEIYVALRSSIAALFSTVDRKQCLQQQRAYHRAKLEAIEAEIAAIEGAQENAEVSRGVCNLASGHYTSFPTNELTSSRAVFVQPLGACCYRNK</sequence>
<comment type="caution">
    <text evidence="4">The sequence shown here is derived from an EMBL/GenBank/DDBJ whole genome shotgun (WGS) entry which is preliminary data.</text>
</comment>
<evidence type="ECO:0000313" key="5">
    <source>
        <dbReference type="Proteomes" id="UP001224775"/>
    </source>
</evidence>
<reference evidence="4" key="1">
    <citation type="submission" date="2023-06" db="EMBL/GenBank/DDBJ databases">
        <title>Survivors Of The Sea: Transcriptome response of Skeletonema marinoi to long-term dormancy.</title>
        <authorList>
            <person name="Pinder M.I.M."/>
            <person name="Kourtchenko O."/>
            <person name="Robertson E.K."/>
            <person name="Larsson T."/>
            <person name="Maumus F."/>
            <person name="Osuna-Cruz C.M."/>
            <person name="Vancaester E."/>
            <person name="Stenow R."/>
            <person name="Vandepoele K."/>
            <person name="Ploug H."/>
            <person name="Bruchert V."/>
            <person name="Godhe A."/>
            <person name="Topel M."/>
        </authorList>
    </citation>
    <scope>NUCLEOTIDE SEQUENCE</scope>
    <source>
        <strain evidence="4">R05AC</strain>
    </source>
</reference>
<evidence type="ECO:0000256" key="2">
    <source>
        <dbReference type="SAM" id="MobiDB-lite"/>
    </source>
</evidence>
<dbReference type="Pfam" id="PF13516">
    <property type="entry name" value="LRR_6"/>
    <property type="match status" value="3"/>
</dbReference>
<feature type="compositionally biased region" description="Low complexity" evidence="2">
    <location>
        <begin position="18"/>
        <end position="27"/>
    </location>
</feature>
<organism evidence="4 5">
    <name type="scientific">Skeletonema marinoi</name>
    <dbReference type="NCBI Taxonomy" id="267567"/>
    <lineage>
        <taxon>Eukaryota</taxon>
        <taxon>Sar</taxon>
        <taxon>Stramenopiles</taxon>
        <taxon>Ochrophyta</taxon>
        <taxon>Bacillariophyta</taxon>
        <taxon>Coscinodiscophyceae</taxon>
        <taxon>Thalassiosirophycidae</taxon>
        <taxon>Thalassiosirales</taxon>
        <taxon>Skeletonemataceae</taxon>
        <taxon>Skeletonema</taxon>
        <taxon>Skeletonema marinoi-dohrnii complex</taxon>
    </lineage>
</organism>
<dbReference type="GO" id="GO:0006913">
    <property type="term" value="P:nucleocytoplasmic transport"/>
    <property type="evidence" value="ECO:0007669"/>
    <property type="project" value="TreeGrafter"/>
</dbReference>
<proteinExistence type="predicted"/>
<dbReference type="InterPro" id="IPR001611">
    <property type="entry name" value="Leu-rich_rpt"/>
</dbReference>
<dbReference type="GO" id="GO:0005829">
    <property type="term" value="C:cytosol"/>
    <property type="evidence" value="ECO:0007669"/>
    <property type="project" value="TreeGrafter"/>
</dbReference>
<feature type="region of interest" description="Disordered" evidence="2">
    <location>
        <begin position="18"/>
        <end position="60"/>
    </location>
</feature>
<evidence type="ECO:0000256" key="1">
    <source>
        <dbReference type="SAM" id="Coils"/>
    </source>
</evidence>
<dbReference type="AlphaFoldDB" id="A0AAD8YGB3"/>
<name>A0AAD8YGB3_9STRA</name>
<dbReference type="GO" id="GO:0005634">
    <property type="term" value="C:nucleus"/>
    <property type="evidence" value="ECO:0007669"/>
    <property type="project" value="TreeGrafter"/>
</dbReference>
<evidence type="ECO:0000313" key="4">
    <source>
        <dbReference type="EMBL" id="KAK1746064.1"/>
    </source>
</evidence>
<evidence type="ECO:0000256" key="3">
    <source>
        <dbReference type="SAM" id="SignalP"/>
    </source>
</evidence>
<keyword evidence="5" id="KW-1185">Reference proteome</keyword>
<feature type="chain" id="PRO_5042142595" evidence="3">
    <location>
        <begin position="22"/>
        <end position="499"/>
    </location>
</feature>
<dbReference type="PANTHER" id="PTHR24113">
    <property type="entry name" value="RAN GTPASE-ACTIVATING PROTEIN 1"/>
    <property type="match status" value="1"/>
</dbReference>
<dbReference type="InterPro" id="IPR032675">
    <property type="entry name" value="LRR_dom_sf"/>
</dbReference>
<dbReference type="GO" id="GO:0048471">
    <property type="term" value="C:perinuclear region of cytoplasm"/>
    <property type="evidence" value="ECO:0007669"/>
    <property type="project" value="TreeGrafter"/>
</dbReference>
<dbReference type="PANTHER" id="PTHR24113:SF15">
    <property type="entry name" value="NACHT DOMAIN-CONTAINING PROTEIN"/>
    <property type="match status" value="1"/>
</dbReference>
<protein>
    <submittedName>
        <fullName evidence="4">Leucine-rich repeat protein</fullName>
    </submittedName>
</protein>
<dbReference type="EMBL" id="JATAAI010000004">
    <property type="protein sequence ID" value="KAK1746064.1"/>
    <property type="molecule type" value="Genomic_DNA"/>
</dbReference>
<accession>A0AAD8YGB3</accession>
<dbReference type="Gene3D" id="3.80.10.10">
    <property type="entry name" value="Ribonuclease Inhibitor"/>
    <property type="match status" value="1"/>
</dbReference>
<keyword evidence="3" id="KW-0732">Signal</keyword>
<feature type="compositionally biased region" description="Low complexity" evidence="2">
    <location>
        <begin position="40"/>
        <end position="55"/>
    </location>
</feature>
<dbReference type="SUPFAM" id="SSF52047">
    <property type="entry name" value="RNI-like"/>
    <property type="match status" value="1"/>
</dbReference>
<dbReference type="GO" id="GO:0005096">
    <property type="term" value="F:GTPase activator activity"/>
    <property type="evidence" value="ECO:0007669"/>
    <property type="project" value="InterPro"/>
</dbReference>
<dbReference type="Proteomes" id="UP001224775">
    <property type="component" value="Unassembled WGS sequence"/>
</dbReference>
<feature type="coiled-coil region" evidence="1">
    <location>
        <begin position="427"/>
        <end position="461"/>
    </location>
</feature>
<feature type="signal peptide" evidence="3">
    <location>
        <begin position="1"/>
        <end position="21"/>
    </location>
</feature>